<feature type="signal peptide" evidence="1">
    <location>
        <begin position="1"/>
        <end position="19"/>
    </location>
</feature>
<dbReference type="STRING" id="288004.AL038_15455"/>
<dbReference type="RefSeq" id="WP_062154332.1">
    <property type="nucleotide sequence ID" value="NZ_CP012373.2"/>
</dbReference>
<dbReference type="KEGG" id="blep:AL038_15455"/>
<dbReference type="PANTHER" id="PTHR30535:SF34">
    <property type="entry name" value="MOLYBDATE-BINDING PROTEIN MOLA"/>
    <property type="match status" value="1"/>
</dbReference>
<organism evidence="3 4">
    <name type="scientific">Beggiatoa leptomitoformis</name>
    <dbReference type="NCBI Taxonomy" id="288004"/>
    <lineage>
        <taxon>Bacteria</taxon>
        <taxon>Pseudomonadati</taxon>
        <taxon>Pseudomonadota</taxon>
        <taxon>Gammaproteobacteria</taxon>
        <taxon>Thiotrichales</taxon>
        <taxon>Thiotrichaceae</taxon>
        <taxon>Beggiatoa</taxon>
    </lineage>
</organism>
<dbReference type="EMBL" id="CP018889">
    <property type="protein sequence ID" value="AUI68795.1"/>
    <property type="molecule type" value="Genomic_DNA"/>
</dbReference>
<evidence type="ECO:0000259" key="2">
    <source>
        <dbReference type="PROSITE" id="PS50983"/>
    </source>
</evidence>
<accession>A0A2N9YEH8</accession>
<dbReference type="InterPro" id="IPR050902">
    <property type="entry name" value="ABC_Transporter_SBP"/>
</dbReference>
<proteinExistence type="predicted"/>
<feature type="domain" description="Fe/B12 periplasmic-binding" evidence="2">
    <location>
        <begin position="38"/>
        <end position="306"/>
    </location>
</feature>
<dbReference type="Pfam" id="PF01497">
    <property type="entry name" value="Peripla_BP_2"/>
    <property type="match status" value="1"/>
</dbReference>
<dbReference type="Proteomes" id="UP000234271">
    <property type="component" value="Chromosome"/>
</dbReference>
<gene>
    <name evidence="3" type="ORF">BLE401_08800</name>
</gene>
<name>A0A2N9YEH8_9GAMM</name>
<dbReference type="AlphaFoldDB" id="A0A2N9YEH8"/>
<protein>
    <submittedName>
        <fullName evidence="3">ABC transporter substrate-binding protein</fullName>
    </submittedName>
</protein>
<dbReference type="Gene3D" id="1.20.58.2180">
    <property type="match status" value="1"/>
</dbReference>
<evidence type="ECO:0000313" key="4">
    <source>
        <dbReference type="Proteomes" id="UP000234271"/>
    </source>
</evidence>
<dbReference type="PANTHER" id="PTHR30535">
    <property type="entry name" value="VITAMIN B12-BINDING PROTEIN"/>
    <property type="match status" value="1"/>
</dbReference>
<evidence type="ECO:0000313" key="3">
    <source>
        <dbReference type="EMBL" id="AUI68795.1"/>
    </source>
</evidence>
<keyword evidence="1" id="KW-0732">Signal</keyword>
<sequence>MYRLILVFSLACLAMTLPAREVTDADGRKVTVPDTVKRVYGASPPVTYLLYAFDPAVVIGLNFPFNADEKSGLDPKFTALPVVGGWFGQGMTPNFEEVLRQRPDVMLVWRNHFLHPNEGKEFIEGLPIPYVAMNFDKLANEIDNIRVVGDVLNQPERAQALLAYARQTLETAEKFRMQQADKSAIRVYYAESPDGLQTECQQSFHAELIELAGAQNVHQCVQKNLYGREQVSMEQVLQYNPAVIIAFEPAFYKNIWQNPSWQLIDAVKQKKVYLIPRRPFNWFDRPPSFMRFMGLQWLMAKLHPEDYKIDLIKETRDFYKLFLRITLDEAQARDVLGEEK</sequence>
<dbReference type="OrthoDB" id="9775594at2"/>
<dbReference type="GO" id="GO:0071281">
    <property type="term" value="P:cellular response to iron ion"/>
    <property type="evidence" value="ECO:0007669"/>
    <property type="project" value="TreeGrafter"/>
</dbReference>
<dbReference type="PROSITE" id="PS50983">
    <property type="entry name" value="FE_B12_PBP"/>
    <property type="match status" value="1"/>
</dbReference>
<dbReference type="SUPFAM" id="SSF53807">
    <property type="entry name" value="Helical backbone' metal receptor"/>
    <property type="match status" value="1"/>
</dbReference>
<evidence type="ECO:0000256" key="1">
    <source>
        <dbReference type="SAM" id="SignalP"/>
    </source>
</evidence>
<reference evidence="4" key="1">
    <citation type="submission" date="2016-12" db="EMBL/GenBank/DDBJ databases">
        <title>Complete Genome Sequence of Beggiatoa leptomitiformis D-401.</title>
        <authorList>
            <person name="Fomenkov A."/>
            <person name="Vincze T."/>
            <person name="Grabovich M."/>
            <person name="Anton B.P."/>
            <person name="Dubinina G."/>
            <person name="Orlova M."/>
            <person name="Belousova E."/>
            <person name="Roberts R.J."/>
        </authorList>
    </citation>
    <scope>NUCLEOTIDE SEQUENCE [LARGE SCALE GENOMIC DNA]</scope>
    <source>
        <strain evidence="4">D-401</strain>
    </source>
</reference>
<dbReference type="Gene3D" id="3.40.50.1980">
    <property type="entry name" value="Nitrogenase molybdenum iron protein domain"/>
    <property type="match status" value="2"/>
</dbReference>
<feature type="chain" id="PRO_5014835204" evidence="1">
    <location>
        <begin position="20"/>
        <end position="340"/>
    </location>
</feature>
<dbReference type="InterPro" id="IPR002491">
    <property type="entry name" value="ABC_transptr_periplasmic_BD"/>
</dbReference>
<keyword evidence="4" id="KW-1185">Reference proteome</keyword>